<accession>A0ACC1IA27</accession>
<protein>
    <submittedName>
        <fullName evidence="1">Uncharacterized protein</fullName>
    </submittedName>
</protein>
<keyword evidence="2" id="KW-1185">Reference proteome</keyword>
<reference evidence="1" key="1">
    <citation type="submission" date="2022-07" db="EMBL/GenBank/DDBJ databases">
        <title>Phylogenomic reconstructions and comparative analyses of Kickxellomycotina fungi.</title>
        <authorList>
            <person name="Reynolds N.K."/>
            <person name="Stajich J.E."/>
            <person name="Barry K."/>
            <person name="Grigoriev I.V."/>
            <person name="Crous P."/>
            <person name="Smith M.E."/>
        </authorList>
    </citation>
    <scope>NUCLEOTIDE SEQUENCE</scope>
    <source>
        <strain evidence="1">Benny 63K</strain>
    </source>
</reference>
<evidence type="ECO:0000313" key="1">
    <source>
        <dbReference type="EMBL" id="KAJ1891113.1"/>
    </source>
</evidence>
<gene>
    <name evidence="1" type="ORF">LPJ66_007101</name>
</gene>
<proteinExistence type="predicted"/>
<comment type="caution">
    <text evidence="1">The sequence shown here is derived from an EMBL/GenBank/DDBJ whole genome shotgun (WGS) entry which is preliminary data.</text>
</comment>
<feature type="non-terminal residue" evidence="1">
    <location>
        <position position="222"/>
    </location>
</feature>
<organism evidence="1 2">
    <name type="scientific">Kickxella alabastrina</name>
    <dbReference type="NCBI Taxonomy" id="61397"/>
    <lineage>
        <taxon>Eukaryota</taxon>
        <taxon>Fungi</taxon>
        <taxon>Fungi incertae sedis</taxon>
        <taxon>Zoopagomycota</taxon>
        <taxon>Kickxellomycotina</taxon>
        <taxon>Kickxellomycetes</taxon>
        <taxon>Kickxellales</taxon>
        <taxon>Kickxellaceae</taxon>
        <taxon>Kickxella</taxon>
    </lineage>
</organism>
<dbReference type="EMBL" id="JANBPG010001217">
    <property type="protein sequence ID" value="KAJ1891113.1"/>
    <property type="molecule type" value="Genomic_DNA"/>
</dbReference>
<name>A0ACC1IA27_9FUNG</name>
<sequence length="222" mass="24459">MDEVRCRVIMAFSLSTSLYSISQLALSGKSPEIRNLIGIRTFIFISTFSLVLNGLLISFAIGLDTAIRYGLRSFKTAKRMSDYYEISCFVLALIVSQPMLYIFREFLWTGSAVVMKSSMLAMAGRVEFDVVVWMFESAWITVAMVFSSGFIGFALVKTNKIANCLGNGSTTSLGSMLGTVTSIQSRVGVSACYVMSSMCLLVWRPVFRITGSQSPSLLRILS</sequence>
<evidence type="ECO:0000313" key="2">
    <source>
        <dbReference type="Proteomes" id="UP001150581"/>
    </source>
</evidence>
<dbReference type="Proteomes" id="UP001150581">
    <property type="component" value="Unassembled WGS sequence"/>
</dbReference>